<gene>
    <name evidence="12" type="primary">RvY_14959-1</name>
    <name evidence="12" type="synonym">RvY_14959.1</name>
    <name evidence="12" type="ORF">RvY_14959</name>
</gene>
<keyword evidence="3 10" id="KW-0812">Transmembrane</keyword>
<dbReference type="GO" id="GO:0045202">
    <property type="term" value="C:synapse"/>
    <property type="evidence" value="ECO:0007669"/>
    <property type="project" value="GOC"/>
</dbReference>
<dbReference type="AlphaFoldDB" id="A0A1D1VT45"/>
<dbReference type="GO" id="GO:0030594">
    <property type="term" value="F:neurotransmitter receptor activity"/>
    <property type="evidence" value="ECO:0007669"/>
    <property type="project" value="TreeGrafter"/>
</dbReference>
<dbReference type="SUPFAM" id="SSF81321">
    <property type="entry name" value="Family A G protein-coupled receptor-like"/>
    <property type="match status" value="1"/>
</dbReference>
<evidence type="ECO:0000256" key="5">
    <source>
        <dbReference type="ARBA" id="ARBA00023040"/>
    </source>
</evidence>
<keyword evidence="8" id="KW-0807">Transducer</keyword>
<dbReference type="Proteomes" id="UP000186922">
    <property type="component" value="Unassembled WGS sequence"/>
</dbReference>
<dbReference type="PROSITE" id="PS50262">
    <property type="entry name" value="G_PROTEIN_RECEP_F1_2"/>
    <property type="match status" value="1"/>
</dbReference>
<evidence type="ECO:0000256" key="2">
    <source>
        <dbReference type="ARBA" id="ARBA00022475"/>
    </source>
</evidence>
<dbReference type="GO" id="GO:0007187">
    <property type="term" value="P:G protein-coupled receptor signaling pathway, coupled to cyclic nucleotide second messenger"/>
    <property type="evidence" value="ECO:0007669"/>
    <property type="project" value="TreeGrafter"/>
</dbReference>
<comment type="subcellular location">
    <subcellularLocation>
        <location evidence="1">Cell membrane</location>
        <topology evidence="1">Multi-pass membrane protein</topology>
    </subcellularLocation>
</comment>
<evidence type="ECO:0000256" key="10">
    <source>
        <dbReference type="SAM" id="Phobius"/>
    </source>
</evidence>
<name>A0A1D1VT45_RAMVA</name>
<evidence type="ECO:0000313" key="12">
    <source>
        <dbReference type="EMBL" id="GAV04725.1"/>
    </source>
</evidence>
<dbReference type="PANTHER" id="PTHR24247:SF202">
    <property type="entry name" value="5-HYDROXYTRYPTAMINE RECEPTOR 1"/>
    <property type="match status" value="1"/>
</dbReference>
<evidence type="ECO:0000256" key="3">
    <source>
        <dbReference type="ARBA" id="ARBA00022692"/>
    </source>
</evidence>
<evidence type="ECO:0000256" key="4">
    <source>
        <dbReference type="ARBA" id="ARBA00022989"/>
    </source>
</evidence>
<keyword evidence="5" id="KW-0297">G-protein coupled receptor</keyword>
<dbReference type="Pfam" id="PF00001">
    <property type="entry name" value="7tm_1"/>
    <property type="match status" value="1"/>
</dbReference>
<dbReference type="GO" id="GO:0004993">
    <property type="term" value="F:G protein-coupled serotonin receptor activity"/>
    <property type="evidence" value="ECO:0007669"/>
    <property type="project" value="TreeGrafter"/>
</dbReference>
<keyword evidence="6 10" id="KW-0472">Membrane</keyword>
<feature type="transmembrane region" description="Helical" evidence="10">
    <location>
        <begin position="190"/>
        <end position="214"/>
    </location>
</feature>
<feature type="region of interest" description="Disordered" evidence="9">
    <location>
        <begin position="105"/>
        <end position="144"/>
    </location>
</feature>
<proteinExistence type="predicted"/>
<comment type="caution">
    <text evidence="12">The sequence shown here is derived from an EMBL/GenBank/DDBJ whole genome shotgun (WGS) entry which is preliminary data.</text>
</comment>
<protein>
    <recommendedName>
        <fullName evidence="11">G-protein coupled receptors family 1 profile domain-containing protein</fullName>
    </recommendedName>
</protein>
<evidence type="ECO:0000256" key="8">
    <source>
        <dbReference type="ARBA" id="ARBA00023224"/>
    </source>
</evidence>
<evidence type="ECO:0000259" key="11">
    <source>
        <dbReference type="PROSITE" id="PS50262"/>
    </source>
</evidence>
<organism evidence="12 13">
    <name type="scientific">Ramazzottius varieornatus</name>
    <name type="common">Water bear</name>
    <name type="synonym">Tardigrade</name>
    <dbReference type="NCBI Taxonomy" id="947166"/>
    <lineage>
        <taxon>Eukaryota</taxon>
        <taxon>Metazoa</taxon>
        <taxon>Ecdysozoa</taxon>
        <taxon>Tardigrada</taxon>
        <taxon>Eutardigrada</taxon>
        <taxon>Parachela</taxon>
        <taxon>Hypsibioidea</taxon>
        <taxon>Ramazzottiidae</taxon>
        <taxon>Ramazzottius</taxon>
    </lineage>
</organism>
<feature type="compositionally biased region" description="Polar residues" evidence="9">
    <location>
        <begin position="131"/>
        <end position="143"/>
    </location>
</feature>
<accession>A0A1D1VT45</accession>
<feature type="compositionally biased region" description="Polar residues" evidence="9">
    <location>
        <begin position="109"/>
        <end position="122"/>
    </location>
</feature>
<keyword evidence="4 10" id="KW-1133">Transmembrane helix</keyword>
<evidence type="ECO:0000256" key="7">
    <source>
        <dbReference type="ARBA" id="ARBA00023170"/>
    </source>
</evidence>
<evidence type="ECO:0000256" key="9">
    <source>
        <dbReference type="SAM" id="MobiDB-lite"/>
    </source>
</evidence>
<evidence type="ECO:0000313" key="13">
    <source>
        <dbReference type="Proteomes" id="UP000186922"/>
    </source>
</evidence>
<reference evidence="12 13" key="1">
    <citation type="journal article" date="2016" name="Nat. Commun.">
        <title>Extremotolerant tardigrade genome and improved radiotolerance of human cultured cells by tardigrade-unique protein.</title>
        <authorList>
            <person name="Hashimoto T."/>
            <person name="Horikawa D.D."/>
            <person name="Saito Y."/>
            <person name="Kuwahara H."/>
            <person name="Kozuka-Hata H."/>
            <person name="Shin-I T."/>
            <person name="Minakuchi Y."/>
            <person name="Ohishi K."/>
            <person name="Motoyama A."/>
            <person name="Aizu T."/>
            <person name="Enomoto A."/>
            <person name="Kondo K."/>
            <person name="Tanaka S."/>
            <person name="Hara Y."/>
            <person name="Koshikawa S."/>
            <person name="Sagara H."/>
            <person name="Miura T."/>
            <person name="Yokobori S."/>
            <person name="Miyagawa K."/>
            <person name="Suzuki Y."/>
            <person name="Kubo T."/>
            <person name="Oyama M."/>
            <person name="Kohara Y."/>
            <person name="Fujiyama A."/>
            <person name="Arakawa K."/>
            <person name="Katayama T."/>
            <person name="Toyoda A."/>
            <person name="Kunieda T."/>
        </authorList>
    </citation>
    <scope>NUCLEOTIDE SEQUENCE [LARGE SCALE GENOMIC DNA]</scope>
    <source>
        <strain evidence="12 13">YOKOZUNA-1</strain>
    </source>
</reference>
<dbReference type="Gene3D" id="1.20.1070.10">
    <property type="entry name" value="Rhodopsin 7-helix transmembrane proteins"/>
    <property type="match status" value="1"/>
</dbReference>
<keyword evidence="7" id="KW-0675">Receptor</keyword>
<sequence>MIAMNRIWAIYAPHHYRAHHTKRLAYALCALAWFLGITLISPMIVLDDIYRTRKSETCRLDDAAHPLYSIVARIFLNVPVFLIPIIYIILVIQLTARKKRQLKVRPNASGPNRVSQLPTLSAGNALPSISRGVQGTTPSSGSASRRHHSLKSLVVLAWIAFHTAIFWAPITFYHLLMLGSPKLISFSPSVYAWLATWNLSGYGFAPFIFLFTVLNSNTTRRATDGKLVRFATSGRA</sequence>
<dbReference type="EMBL" id="BDGG01000011">
    <property type="protein sequence ID" value="GAV04725.1"/>
    <property type="molecule type" value="Genomic_DNA"/>
</dbReference>
<dbReference type="InterPro" id="IPR017452">
    <property type="entry name" value="GPCR_Rhodpsn_7TM"/>
</dbReference>
<evidence type="ECO:0000256" key="6">
    <source>
        <dbReference type="ARBA" id="ARBA00023136"/>
    </source>
</evidence>
<feature type="transmembrane region" description="Helical" evidence="10">
    <location>
        <begin position="74"/>
        <end position="96"/>
    </location>
</feature>
<dbReference type="GO" id="GO:0007268">
    <property type="term" value="P:chemical synaptic transmission"/>
    <property type="evidence" value="ECO:0007669"/>
    <property type="project" value="TreeGrafter"/>
</dbReference>
<dbReference type="PANTHER" id="PTHR24247">
    <property type="entry name" value="5-HYDROXYTRYPTAMINE RECEPTOR"/>
    <property type="match status" value="1"/>
</dbReference>
<dbReference type="GO" id="GO:0030425">
    <property type="term" value="C:dendrite"/>
    <property type="evidence" value="ECO:0007669"/>
    <property type="project" value="TreeGrafter"/>
</dbReference>
<feature type="transmembrane region" description="Helical" evidence="10">
    <location>
        <begin position="153"/>
        <end position="170"/>
    </location>
</feature>
<keyword evidence="13" id="KW-1185">Reference proteome</keyword>
<dbReference type="InterPro" id="IPR000276">
    <property type="entry name" value="GPCR_Rhodpsn"/>
</dbReference>
<dbReference type="GO" id="GO:0005886">
    <property type="term" value="C:plasma membrane"/>
    <property type="evidence" value="ECO:0007669"/>
    <property type="project" value="UniProtKB-SubCell"/>
</dbReference>
<keyword evidence="2" id="KW-1003">Cell membrane</keyword>
<evidence type="ECO:0000256" key="1">
    <source>
        <dbReference type="ARBA" id="ARBA00004651"/>
    </source>
</evidence>
<feature type="transmembrane region" description="Helical" evidence="10">
    <location>
        <begin position="24"/>
        <end position="45"/>
    </location>
</feature>
<feature type="domain" description="G-protein coupled receptors family 1 profile" evidence="11">
    <location>
        <begin position="1"/>
        <end position="209"/>
    </location>
</feature>